<dbReference type="EMBL" id="BDDD01000079">
    <property type="protein sequence ID" value="GAV58651.1"/>
    <property type="molecule type" value="Genomic_DNA"/>
</dbReference>
<dbReference type="Gene3D" id="2.40.160.200">
    <property type="entry name" value="LURP1-related"/>
    <property type="match status" value="1"/>
</dbReference>
<comment type="caution">
    <text evidence="3">The sequence shown here is derived from an EMBL/GenBank/DDBJ whole genome shotgun (WGS) entry which is preliminary data.</text>
</comment>
<evidence type="ECO:0000256" key="1">
    <source>
        <dbReference type="ARBA" id="ARBA00005437"/>
    </source>
</evidence>
<dbReference type="InterPro" id="IPR025659">
    <property type="entry name" value="Tubby-like_C"/>
</dbReference>
<name>A0A1Q3ASE9_CEPFO</name>
<dbReference type="STRING" id="3775.A0A1Q3ASE9"/>
<proteinExistence type="inferred from homology"/>
<organism evidence="3 4">
    <name type="scientific">Cephalotus follicularis</name>
    <name type="common">Albany pitcher plant</name>
    <dbReference type="NCBI Taxonomy" id="3775"/>
    <lineage>
        <taxon>Eukaryota</taxon>
        <taxon>Viridiplantae</taxon>
        <taxon>Streptophyta</taxon>
        <taxon>Embryophyta</taxon>
        <taxon>Tracheophyta</taxon>
        <taxon>Spermatophyta</taxon>
        <taxon>Magnoliopsida</taxon>
        <taxon>eudicotyledons</taxon>
        <taxon>Gunneridae</taxon>
        <taxon>Pentapetalae</taxon>
        <taxon>rosids</taxon>
        <taxon>fabids</taxon>
        <taxon>Oxalidales</taxon>
        <taxon>Cephalotaceae</taxon>
        <taxon>Cephalotus</taxon>
    </lineage>
</organism>
<comment type="similarity">
    <text evidence="1">Belongs to the LOR family.</text>
</comment>
<dbReference type="Proteomes" id="UP000187406">
    <property type="component" value="Unassembled WGS sequence"/>
</dbReference>
<dbReference type="FunCoup" id="A0A1Q3ASE9">
    <property type="interactions" value="264"/>
</dbReference>
<evidence type="ECO:0000313" key="3">
    <source>
        <dbReference type="EMBL" id="GAV58651.1"/>
    </source>
</evidence>
<dbReference type="PANTHER" id="PTHR31087">
    <property type="match status" value="1"/>
</dbReference>
<dbReference type="SUPFAM" id="SSF54518">
    <property type="entry name" value="Tubby C-terminal domain-like"/>
    <property type="match status" value="1"/>
</dbReference>
<dbReference type="PANTHER" id="PTHR31087:SF85">
    <property type="entry name" value="PROTEIN LURP-ONE-RELATED 7"/>
    <property type="match status" value="1"/>
</dbReference>
<evidence type="ECO:0000313" key="4">
    <source>
        <dbReference type="Proteomes" id="UP000187406"/>
    </source>
</evidence>
<sequence>MAASAPIFPANVPIPVDLFVSKNHSGIPRGDIRFGDSSDHIVYRVHRESSKSSPLKQKVVFDSTGNPLFSIYRRHGGDWQGFKGDGREEKDLIFRVQRTLKTFNRIELEVFFVGGQDFGDNSKPDLIKVKGCPFQRSCTIYKGDSIVAQTSLMYKLNQIYARRSRFRVTIFPGSIDHALVVAFVVIFFDGRKYWN</sequence>
<evidence type="ECO:0000256" key="2">
    <source>
        <dbReference type="SAM" id="Phobius"/>
    </source>
</evidence>
<gene>
    <name evidence="3" type="ORF">CFOL_v3_02184</name>
</gene>
<keyword evidence="2" id="KW-0472">Membrane</keyword>
<dbReference type="InterPro" id="IPR038595">
    <property type="entry name" value="LOR_sf"/>
</dbReference>
<reference evidence="4" key="1">
    <citation type="submission" date="2016-04" db="EMBL/GenBank/DDBJ databases">
        <title>Cephalotus genome sequencing.</title>
        <authorList>
            <person name="Fukushima K."/>
            <person name="Hasebe M."/>
            <person name="Fang X."/>
        </authorList>
    </citation>
    <scope>NUCLEOTIDE SEQUENCE [LARGE SCALE GENOMIC DNA]</scope>
    <source>
        <strain evidence="4">cv. St1</strain>
    </source>
</reference>
<dbReference type="Pfam" id="PF04525">
    <property type="entry name" value="LOR"/>
    <property type="match status" value="1"/>
</dbReference>
<dbReference type="OrthoDB" id="770293at2759"/>
<keyword evidence="2" id="KW-1133">Transmembrane helix</keyword>
<protein>
    <submittedName>
        <fullName evidence="3">Tub_2 domain-containing protein</fullName>
    </submittedName>
</protein>
<feature type="transmembrane region" description="Helical" evidence="2">
    <location>
        <begin position="168"/>
        <end position="188"/>
    </location>
</feature>
<keyword evidence="2" id="KW-0812">Transmembrane</keyword>
<accession>A0A1Q3ASE9</accession>
<dbReference type="InterPro" id="IPR007612">
    <property type="entry name" value="LOR"/>
</dbReference>
<keyword evidence="4" id="KW-1185">Reference proteome</keyword>
<dbReference type="AlphaFoldDB" id="A0A1Q3ASE9"/>
<dbReference type="InParanoid" id="A0A1Q3ASE9"/>